<dbReference type="GeneID" id="5232247"/>
<dbReference type="VEuPathDB" id="FungiDB:LELG_03112"/>
<comment type="similarity">
    <text evidence="1">Belongs to the nuclear import and ribosome assembly adapter family.</text>
</comment>
<evidence type="ECO:0000259" key="3">
    <source>
        <dbReference type="Pfam" id="PF25567"/>
    </source>
</evidence>
<keyword evidence="5" id="KW-1185">Reference proteome</keyword>
<dbReference type="SUPFAM" id="SSF48371">
    <property type="entry name" value="ARM repeat"/>
    <property type="match status" value="1"/>
</dbReference>
<evidence type="ECO:0000313" key="5">
    <source>
        <dbReference type="Proteomes" id="UP000001996"/>
    </source>
</evidence>
<dbReference type="FunCoup" id="A5E0H5">
    <property type="interactions" value="248"/>
</dbReference>
<dbReference type="eggNOG" id="ENOG502QWR9">
    <property type="taxonomic scope" value="Eukaryota"/>
</dbReference>
<dbReference type="STRING" id="379508.A5E0H5"/>
<dbReference type="InterPro" id="IPR052616">
    <property type="entry name" value="SYO1-like"/>
</dbReference>
<dbReference type="InterPro" id="IPR011989">
    <property type="entry name" value="ARM-like"/>
</dbReference>
<feature type="region of interest" description="Disordered" evidence="2">
    <location>
        <begin position="1"/>
        <end position="42"/>
    </location>
</feature>
<dbReference type="AlphaFoldDB" id="A5E0H5"/>
<feature type="domain" description="SYO1-like TPR repeats" evidence="3">
    <location>
        <begin position="493"/>
        <end position="656"/>
    </location>
</feature>
<feature type="region of interest" description="Disordered" evidence="2">
    <location>
        <begin position="148"/>
        <end position="173"/>
    </location>
</feature>
<dbReference type="InParanoid" id="A5E0H5"/>
<dbReference type="InterPro" id="IPR016024">
    <property type="entry name" value="ARM-type_fold"/>
</dbReference>
<organism evidence="4 5">
    <name type="scientific">Lodderomyces elongisporus (strain ATCC 11503 / CBS 2605 / JCM 1781 / NBRC 1676 / NRRL YB-4239)</name>
    <name type="common">Yeast</name>
    <name type="synonym">Saccharomyces elongisporus</name>
    <dbReference type="NCBI Taxonomy" id="379508"/>
    <lineage>
        <taxon>Eukaryota</taxon>
        <taxon>Fungi</taxon>
        <taxon>Dikarya</taxon>
        <taxon>Ascomycota</taxon>
        <taxon>Saccharomycotina</taxon>
        <taxon>Pichiomycetes</taxon>
        <taxon>Debaryomycetaceae</taxon>
        <taxon>Candida/Lodderomyces clade</taxon>
        <taxon>Lodderomyces</taxon>
    </lineage>
</organism>
<feature type="compositionally biased region" description="Basic and acidic residues" evidence="2">
    <location>
        <begin position="358"/>
        <end position="372"/>
    </location>
</feature>
<name>A5E0H5_LODEL</name>
<sequence length="658" mass="75113">MGKLRKHRRNQKARHNPLGDAATQGQHSQLDKSQKNDEGTRQSKILPLINKLRSSVPNDKSMALGAITVLAEDERMRRLLLKERLIAVVMETCLNDSNDEIIVEAFGLLRNLGVEEGYDVSKYLWRQGIWVSIESALNKIDHSFKYMKGEDKENGEQEKEKEREGQTNKNNTTSVKDKSKVLLLFDFCENVLSLILVLASGDDQMCDAVLAKSEPIVELVLQFVQDHITNKLRVSNKLFNVGLEFIFELATVSDELVEKLIQYSKLSEIIEHVENLNNQLAKVFVEGIKFRVFEIEQLPNKYRRKQEEMAKILKMVYWILSSIDLSQLSQSIEKSKNNFNNNNNSSSNEFIQKPGASKGEENTLEKDLSSSSDLKNEVQADLATIENGLAIVASVLEYISVNEEAPSLPVHISNELENVLFGEIEPMLKQLLNAAGYQYTNLQLDEQILSALNNFCWLLLSNENLPVAWYEESLAVWDIVLKVLDKNFNSLGLSTMWAIMKCHGPEITQRVPPSFIENLLCIKVEEPNFETIPNVVGVIGTIAPIANNTEITYSISQYLMAAISVACENANSKNPLAVEIIIESLNALYDIFADKEFQYDYEIFVEKNYLVWFRDIEPRVKEAYKKVDKNRHPVLKSRMEEVWNNLERFIEYKASERS</sequence>
<dbReference type="KEGG" id="lel:PVL30_002604"/>
<reference evidence="4 5" key="1">
    <citation type="journal article" date="2009" name="Nature">
        <title>Evolution of pathogenicity and sexual reproduction in eight Candida genomes.</title>
        <authorList>
            <person name="Butler G."/>
            <person name="Rasmussen M.D."/>
            <person name="Lin M.F."/>
            <person name="Santos M.A."/>
            <person name="Sakthikumar S."/>
            <person name="Munro C.A."/>
            <person name="Rheinbay E."/>
            <person name="Grabherr M."/>
            <person name="Forche A."/>
            <person name="Reedy J.L."/>
            <person name="Agrafioti I."/>
            <person name="Arnaud M.B."/>
            <person name="Bates S."/>
            <person name="Brown A.J."/>
            <person name="Brunke S."/>
            <person name="Costanzo M.C."/>
            <person name="Fitzpatrick D.A."/>
            <person name="de Groot P.W."/>
            <person name="Harris D."/>
            <person name="Hoyer L.L."/>
            <person name="Hube B."/>
            <person name="Klis F.M."/>
            <person name="Kodira C."/>
            <person name="Lennard N."/>
            <person name="Logue M.E."/>
            <person name="Martin R."/>
            <person name="Neiman A.M."/>
            <person name="Nikolaou E."/>
            <person name="Quail M.A."/>
            <person name="Quinn J."/>
            <person name="Santos M.C."/>
            <person name="Schmitzberger F.F."/>
            <person name="Sherlock G."/>
            <person name="Shah P."/>
            <person name="Silverstein K.A."/>
            <person name="Skrzypek M.S."/>
            <person name="Soll D."/>
            <person name="Staggs R."/>
            <person name="Stansfield I."/>
            <person name="Stumpf M.P."/>
            <person name="Sudbery P.E."/>
            <person name="Srikantha T."/>
            <person name="Zeng Q."/>
            <person name="Berman J."/>
            <person name="Berriman M."/>
            <person name="Heitman J."/>
            <person name="Gow N.A."/>
            <person name="Lorenz M.C."/>
            <person name="Birren B.W."/>
            <person name="Kellis M."/>
            <person name="Cuomo C.A."/>
        </authorList>
    </citation>
    <scope>NUCLEOTIDE SEQUENCE [LARGE SCALE GENOMIC DNA]</scope>
    <source>
        <strain evidence="5">ATCC 11503 / BCRC 21390 / CBS 2605 / JCM 1781 / NBRC 1676 / NRRL YB-4239</strain>
    </source>
</reference>
<dbReference type="OMA" id="ADMDMVT"/>
<gene>
    <name evidence="4" type="ORF">LELG_03112</name>
</gene>
<evidence type="ECO:0000256" key="2">
    <source>
        <dbReference type="SAM" id="MobiDB-lite"/>
    </source>
</evidence>
<protein>
    <recommendedName>
        <fullName evidence="3">SYO1-like TPR repeats domain-containing protein</fullName>
    </recommendedName>
</protein>
<dbReference type="PANTHER" id="PTHR13347">
    <property type="entry name" value="HEAT REPEAT-CONTAINING PROTEIN 3"/>
    <property type="match status" value="1"/>
</dbReference>
<evidence type="ECO:0000313" key="4">
    <source>
        <dbReference type="EMBL" id="EDK44933.1"/>
    </source>
</evidence>
<feature type="compositionally biased region" description="Low complexity" evidence="2">
    <location>
        <begin position="336"/>
        <end position="351"/>
    </location>
</feature>
<dbReference type="GO" id="GO:0051082">
    <property type="term" value="F:unfolded protein binding"/>
    <property type="evidence" value="ECO:0007669"/>
    <property type="project" value="TreeGrafter"/>
</dbReference>
<accession>A5E0H5</accession>
<feature type="region of interest" description="Disordered" evidence="2">
    <location>
        <begin position="336"/>
        <end position="372"/>
    </location>
</feature>
<dbReference type="Pfam" id="PF25567">
    <property type="entry name" value="TPR_SYO1"/>
    <property type="match status" value="1"/>
</dbReference>
<feature type="compositionally biased region" description="Basic and acidic residues" evidence="2">
    <location>
        <begin position="148"/>
        <end position="166"/>
    </location>
</feature>
<dbReference type="HOGENOM" id="CLU_446315_0_0_1"/>
<dbReference type="CDD" id="cd13394">
    <property type="entry name" value="Syo1_like"/>
    <property type="match status" value="1"/>
</dbReference>
<feature type="compositionally biased region" description="Basic and acidic residues" evidence="2">
    <location>
        <begin position="29"/>
        <end position="41"/>
    </location>
</feature>
<dbReference type="GO" id="GO:0042273">
    <property type="term" value="P:ribosomal large subunit biogenesis"/>
    <property type="evidence" value="ECO:0007669"/>
    <property type="project" value="TreeGrafter"/>
</dbReference>
<dbReference type="Gene3D" id="1.25.10.10">
    <property type="entry name" value="Leucine-rich Repeat Variant"/>
    <property type="match status" value="1"/>
</dbReference>
<feature type="compositionally biased region" description="Basic residues" evidence="2">
    <location>
        <begin position="1"/>
        <end position="15"/>
    </location>
</feature>
<dbReference type="OrthoDB" id="288703at2759"/>
<evidence type="ECO:0000256" key="1">
    <source>
        <dbReference type="ARBA" id="ARBA00049983"/>
    </source>
</evidence>
<proteinExistence type="inferred from homology"/>
<dbReference type="InterPro" id="IPR057990">
    <property type="entry name" value="TPR_SYO1"/>
</dbReference>
<dbReference type="EMBL" id="CH981527">
    <property type="protein sequence ID" value="EDK44933.1"/>
    <property type="molecule type" value="Genomic_DNA"/>
</dbReference>
<dbReference type="PANTHER" id="PTHR13347:SF1">
    <property type="entry name" value="HEAT REPEAT-CONTAINING PROTEIN 3"/>
    <property type="match status" value="1"/>
</dbReference>
<dbReference type="Proteomes" id="UP000001996">
    <property type="component" value="Unassembled WGS sequence"/>
</dbReference>
<dbReference type="GO" id="GO:0006606">
    <property type="term" value="P:protein import into nucleus"/>
    <property type="evidence" value="ECO:0007669"/>
    <property type="project" value="TreeGrafter"/>
</dbReference>